<dbReference type="Gene3D" id="3.40.50.150">
    <property type="entry name" value="Vaccinia Virus protein VP39"/>
    <property type="match status" value="1"/>
</dbReference>
<dbReference type="InterPro" id="IPR020806">
    <property type="entry name" value="PKS_PP-bd"/>
</dbReference>
<dbReference type="Pfam" id="PF08242">
    <property type="entry name" value="Methyltransf_12"/>
    <property type="match status" value="1"/>
</dbReference>
<accession>A0ABT1QZA4</accession>
<keyword evidence="10" id="KW-1185">Reference proteome</keyword>
<feature type="domain" description="Carrier" evidence="7">
    <location>
        <begin position="1867"/>
        <end position="1943"/>
    </location>
</feature>
<dbReference type="SMART" id="SM00823">
    <property type="entry name" value="PKS_PP"/>
    <property type="match status" value="2"/>
</dbReference>
<dbReference type="InterPro" id="IPR029063">
    <property type="entry name" value="SAM-dependent_MTases_sf"/>
</dbReference>
<dbReference type="RefSeq" id="WP_255916796.1">
    <property type="nucleotide sequence ID" value="NZ_JANFQO010000038.1"/>
</dbReference>
<keyword evidence="5" id="KW-0808">Transferase</keyword>
<dbReference type="InterPro" id="IPR014030">
    <property type="entry name" value="Ketoacyl_synth_N"/>
</dbReference>
<dbReference type="PANTHER" id="PTHR43775">
    <property type="entry name" value="FATTY ACID SYNTHASE"/>
    <property type="match status" value="1"/>
</dbReference>
<dbReference type="InterPro" id="IPR020841">
    <property type="entry name" value="PKS_Beta-ketoAc_synthase_dom"/>
</dbReference>
<dbReference type="Gene3D" id="3.40.47.10">
    <property type="match status" value="2"/>
</dbReference>
<evidence type="ECO:0000256" key="5">
    <source>
        <dbReference type="ARBA" id="ARBA00022679"/>
    </source>
</evidence>
<dbReference type="Gene3D" id="1.10.1200.10">
    <property type="entry name" value="ACP-like"/>
    <property type="match status" value="2"/>
</dbReference>
<dbReference type="Gene3D" id="3.10.129.110">
    <property type="entry name" value="Polyketide synthase dehydratase"/>
    <property type="match status" value="1"/>
</dbReference>
<dbReference type="PROSITE" id="PS00606">
    <property type="entry name" value="KS3_1"/>
    <property type="match status" value="1"/>
</dbReference>
<reference evidence="9" key="1">
    <citation type="submission" date="2022-07" db="EMBL/GenBank/DDBJ databases">
        <title>Tahibacter sp., a new gammaproteobacterium isolated from the silt sample collected at pig farm.</title>
        <authorList>
            <person name="Chen H."/>
        </authorList>
    </citation>
    <scope>NUCLEOTIDE SEQUENCE</scope>
    <source>
        <strain evidence="9">P2K</strain>
    </source>
</reference>
<dbReference type="InterPro" id="IPR013968">
    <property type="entry name" value="PKS_KR"/>
</dbReference>
<dbReference type="SUPFAM" id="SSF53901">
    <property type="entry name" value="Thiolase-like"/>
    <property type="match status" value="2"/>
</dbReference>
<dbReference type="SUPFAM" id="SSF47336">
    <property type="entry name" value="ACP-like"/>
    <property type="match status" value="2"/>
</dbReference>
<dbReference type="InterPro" id="IPR036736">
    <property type="entry name" value="ACP-like_sf"/>
</dbReference>
<dbReference type="InterPro" id="IPR049551">
    <property type="entry name" value="PKS_DH_C"/>
</dbReference>
<dbReference type="InterPro" id="IPR013217">
    <property type="entry name" value="Methyltransf_12"/>
</dbReference>
<dbReference type="CDD" id="cd02440">
    <property type="entry name" value="AdoMet_MTases"/>
    <property type="match status" value="1"/>
</dbReference>
<dbReference type="PROSITE" id="PS52004">
    <property type="entry name" value="KS3_2"/>
    <property type="match status" value="2"/>
</dbReference>
<evidence type="ECO:0000256" key="3">
    <source>
        <dbReference type="ARBA" id="ARBA00022450"/>
    </source>
</evidence>
<feature type="non-terminal residue" evidence="9">
    <location>
        <position position="2330"/>
    </location>
</feature>
<dbReference type="CDD" id="cd00833">
    <property type="entry name" value="PKS"/>
    <property type="match status" value="2"/>
</dbReference>
<evidence type="ECO:0000259" key="8">
    <source>
        <dbReference type="PROSITE" id="PS52004"/>
    </source>
</evidence>
<dbReference type="InterPro" id="IPR018201">
    <property type="entry name" value="Ketoacyl_synth_AS"/>
</dbReference>
<evidence type="ECO:0000259" key="7">
    <source>
        <dbReference type="PROSITE" id="PS50075"/>
    </source>
</evidence>
<comment type="similarity">
    <text evidence="2">Belongs to the short-chain dehydrogenases/reductases (SDR) family.</text>
</comment>
<dbReference type="InterPro" id="IPR050091">
    <property type="entry name" value="PKS_NRPS_Biosynth_Enz"/>
</dbReference>
<comment type="pathway">
    <text evidence="1">Lipid metabolism; fatty acid biosynthesis.</text>
</comment>
<keyword evidence="3" id="KW-0596">Phosphopantetheine</keyword>
<dbReference type="PANTHER" id="PTHR43775:SF37">
    <property type="entry name" value="SI:DKEY-61P9.11"/>
    <property type="match status" value="1"/>
</dbReference>
<dbReference type="EMBL" id="JANFQO010000038">
    <property type="protein sequence ID" value="MCQ4167611.1"/>
    <property type="molecule type" value="Genomic_DNA"/>
</dbReference>
<feature type="domain" description="Carrier" evidence="7">
    <location>
        <begin position="421"/>
        <end position="498"/>
    </location>
</feature>
<comment type="caution">
    <text evidence="9">The sequence shown here is derived from an EMBL/GenBank/DDBJ whole genome shotgun (WGS) entry which is preliminary data.</text>
</comment>
<dbReference type="SMART" id="SM01294">
    <property type="entry name" value="PKS_PP_betabranch"/>
    <property type="match status" value="1"/>
</dbReference>
<protein>
    <submittedName>
        <fullName evidence="9">SDR family NAD(P)-dependent oxidoreductase</fullName>
    </submittedName>
</protein>
<dbReference type="Proteomes" id="UP001165498">
    <property type="component" value="Unassembled WGS sequence"/>
</dbReference>
<dbReference type="SUPFAM" id="SSF53335">
    <property type="entry name" value="S-adenosyl-L-methionine-dependent methyltransferases"/>
    <property type="match status" value="1"/>
</dbReference>
<organism evidence="9 10">
    <name type="scientific">Tahibacter harae</name>
    <dbReference type="NCBI Taxonomy" id="2963937"/>
    <lineage>
        <taxon>Bacteria</taxon>
        <taxon>Pseudomonadati</taxon>
        <taxon>Pseudomonadota</taxon>
        <taxon>Gammaproteobacteria</taxon>
        <taxon>Lysobacterales</taxon>
        <taxon>Rhodanobacteraceae</taxon>
        <taxon>Tahibacter</taxon>
    </lineage>
</organism>
<dbReference type="Gene3D" id="3.40.50.720">
    <property type="entry name" value="NAD(P)-binding Rossmann-like Domain"/>
    <property type="match status" value="1"/>
</dbReference>
<gene>
    <name evidence="9" type="ORF">NM961_23125</name>
</gene>
<dbReference type="PROSITE" id="PS50075">
    <property type="entry name" value="CARRIER"/>
    <property type="match status" value="2"/>
</dbReference>
<sequence length="2330" mass="247727">MKSSSENGQAEQGGGQEQWEAMLAELMLAQLQSLGVLADADSVAVGELKARLAPLYGRWLDESLRVLTLQGRVQSAAPDQVRLGTGVRDAAAVWADWEARKAVWLADPDQVARITLVESTLRALPEILAGRKLATDVLFRQSSMDGVSGIYKDNTGADLFNSAIADTVVAYIEERIALNPAAPPRIRIVEVGAGTGGTTAPVLRKLSKYAELIEEYCFTDISVSFLQHAEKQFGPGNPFLRYRLLDVERPIEGQDVQLGSYDLAIATNVLHATRNIRNTLRNVKATLRRSGLLLLNEMSNSGGLFAHLTFGLLKGWWAYEDDALRIPGCPGLYPETWQHVLQSEGFDAVYFPLEEFHALGQMVAIAESDGVVRQREAEPARPVRRKSAAAAPVAAPAAQPDTAAATAAAPAAAASGVSATMAEDHVCAVIIDKLAEVLEIDAEDISRTESFADYGVDSISGGRLVQLINAGLGIELETISLFDYASVKKLAGLILSRFGAQIAAGLGLEAQAAAPAAAPAAAAAPAPAPAAPRNAFGSSDLPGGREPVAVIGIAGRFAQSRTPAELWRHLVEGRDLVEEVGRWSLGEDAQLTPNGGFLSGLAEFDPLFFNISGIEATYMDPQQRLFLQESWRALEDSGYAGSGERERNWGVYVGTESSGEYAQLFSGEPPAQALWGNNVATLPARLSYFLDLQGPAVTINTACSSSLVAIHHAVQGLWLGDVEMAIAGGVTLHMTPTGYTSLSRAGMLSADGRCYTFDDRANGFVPAEAVGAVVLKRLSNAEADGDHVYGVIRGSALNQDGTTNGITAPSGNAQERLERYVYDTFALDPARLQMVEAHGTATELGDPIEFSALTRAFRHYTDKRNYCAIGSIKTNIGHATAAAGFVGLVKVLLSLKHRQIPASLNYRNANPKLNVEASPFYINTALREWEPQRDAHGAALPRQAALSSFGMSGTNAHMVLEESPLQARTPPALPGQLIVLSARTEDQLQQQARQLLDYLRGDDVAALGNIAYTLLLGRRHLSHRLACVARSREDLENLLQRWLDKGSASQVYAGKFNEKQRREQPALKRYAQDCLQRCRSGLPAAEHLECLATAADLHVQGYELDFAQLFTAQQYSRVSLPGYPFARETYWVAAAAPEAAPRGTAAAAQLHPLVHQNTSVLDGQRFRSRFLGDETCLAAGTAGRELPHALLPALGTAALHLAQAFGAAAAPVQWRELAWAQPLEGADFPLTLEVELYRAGRDQIGLEIYREDGAARRVLAQGKASAALPSAPAALDLGVLQSQGSAAPAPPQRLGKLSQLRLAGPDFLALARLELSAAASADTALAQLELLDAGLHLIDTAAPLGDARWQPLSLAALHTYRPVPAALWLLLRAAGEARYDLIACDERGDIVVSADALAVTAVSATVRAQGAAAAAPEAADLLLLAPGTVAAAAPDLPSPAAVHVVRLCAVGEAAQLAALRAALPQADCDLLDAGEGDVTQRFAQAAAALLDTIRQVLADHARGDIVLQVVVPAQSADAGLRGLSGLLKSVHLEQPRLRTQLIVVAPGVAAAELAARLRVDLPARDDSLVDYGAGSRTVEYLRELTPPAAAPVVWREGGVYLISGGAGGLGQFFARDIASHLQAATVVLTGRTPASAARHAEIAALQQAGVRIEYAALDVADRAAVAAFVADLLARHGRLDGVIHSAGVLEDSFLQHKDRANIARVFAPKIDGAAALDEATAGIALDFFVLFAAAAGVFGNVGQSDYAAANAYLDSFAAVRQRQVEAGLRHGRSLAIDWPLWAEGGMRMPESSVAAMREMHGLWPLPAAPGVRAFHRALACAAPQVLVLYGEPTRLRRQFLQLATAKTAPITAAAPVRAHSENVDKAALRERVLHKLKAIFARVAKLALSDIDGDEPLEKYGIDSILVTQLNQEFGAVFGELSKTLLYEYQSLGELAGHFVAEHEAACVAWCEAAPSAAAPAAKAAMGAAVTRGGAAQVLRSWREGVPVRSGWAPQQREPIAIIGLTGRYPQAPDLAAFWHNLREGRDCISEIPAGRWNADKYYEPDRETAIFSGKYYAKSGGFLEGFDEFDPLFFGVAPREAYDMDPQERLFTQSCWATLEDAGYTRERLAAQHKRNVGVFAGITKTGFELHGPQLMADGEGVFPHTSFGSMANRVSYLLNLSGPSMPVDTMCSSSLTAIHEACEHLYRGECELALAGGVNLYLHASNFISLATQRMLASDGRCRSFGAGGDGFVPGEGVGTVLLKPLSAAQRDGDSIYALIRGTAINHGGKTNGYTVPSPVSQAEVVRAALDKGGVNAADVSYIEAHGTGTSLGDPIEITGLSQAFGRD</sequence>
<dbReference type="InterPro" id="IPR057326">
    <property type="entry name" value="KR_dom"/>
</dbReference>
<evidence type="ECO:0000256" key="1">
    <source>
        <dbReference type="ARBA" id="ARBA00005194"/>
    </source>
</evidence>
<dbReference type="Pfam" id="PF02801">
    <property type="entry name" value="Ketoacyl-synt_C"/>
    <property type="match status" value="2"/>
</dbReference>
<dbReference type="InterPro" id="IPR016039">
    <property type="entry name" value="Thiolase-like"/>
</dbReference>
<keyword evidence="6" id="KW-0511">Multifunctional enzyme</keyword>
<dbReference type="InterPro" id="IPR036291">
    <property type="entry name" value="NAD(P)-bd_dom_sf"/>
</dbReference>
<dbReference type="SUPFAM" id="SSF51735">
    <property type="entry name" value="NAD(P)-binding Rossmann-fold domains"/>
    <property type="match status" value="1"/>
</dbReference>
<dbReference type="InterPro" id="IPR014031">
    <property type="entry name" value="Ketoacyl_synth_C"/>
</dbReference>
<dbReference type="Pfam" id="PF22621">
    <property type="entry name" value="CurL-like_PKS_C"/>
    <property type="match status" value="1"/>
</dbReference>
<feature type="domain" description="Ketosynthase family 3 (KS3)" evidence="8">
    <location>
        <begin position="1997"/>
        <end position="2330"/>
    </location>
</feature>
<dbReference type="Pfam" id="PF08659">
    <property type="entry name" value="KR"/>
    <property type="match status" value="1"/>
</dbReference>
<dbReference type="Pfam" id="PF14765">
    <property type="entry name" value="PS-DH"/>
    <property type="match status" value="1"/>
</dbReference>
<dbReference type="CDD" id="cd08953">
    <property type="entry name" value="KR_2_SDR_x"/>
    <property type="match status" value="1"/>
</dbReference>
<dbReference type="InterPro" id="IPR009081">
    <property type="entry name" value="PP-bd_ACP"/>
</dbReference>
<name>A0ABT1QZA4_9GAMM</name>
<feature type="domain" description="Ketosynthase family 3 (KS3)" evidence="8">
    <location>
        <begin position="545"/>
        <end position="962"/>
    </location>
</feature>
<evidence type="ECO:0000256" key="2">
    <source>
        <dbReference type="ARBA" id="ARBA00006484"/>
    </source>
</evidence>
<proteinExistence type="inferred from homology"/>
<dbReference type="SMART" id="SM00825">
    <property type="entry name" value="PKS_KS"/>
    <property type="match status" value="2"/>
</dbReference>
<dbReference type="Pfam" id="PF00109">
    <property type="entry name" value="ketoacyl-synt"/>
    <property type="match status" value="2"/>
</dbReference>
<dbReference type="InterPro" id="IPR042104">
    <property type="entry name" value="PKS_dehydratase_sf"/>
</dbReference>
<evidence type="ECO:0000256" key="6">
    <source>
        <dbReference type="ARBA" id="ARBA00023268"/>
    </source>
</evidence>
<dbReference type="Gene3D" id="1.10.1240.100">
    <property type="match status" value="1"/>
</dbReference>
<dbReference type="SMART" id="SM00822">
    <property type="entry name" value="PKS_KR"/>
    <property type="match status" value="1"/>
</dbReference>
<evidence type="ECO:0000313" key="9">
    <source>
        <dbReference type="EMBL" id="MCQ4167611.1"/>
    </source>
</evidence>
<evidence type="ECO:0000313" key="10">
    <source>
        <dbReference type="Proteomes" id="UP001165498"/>
    </source>
</evidence>
<dbReference type="Pfam" id="PF00550">
    <property type="entry name" value="PP-binding"/>
    <property type="match status" value="2"/>
</dbReference>
<evidence type="ECO:0000256" key="4">
    <source>
        <dbReference type="ARBA" id="ARBA00022553"/>
    </source>
</evidence>
<keyword evidence="4" id="KW-0597">Phosphoprotein</keyword>